<name>A0A6L5X7V6_9FIRM</name>
<dbReference type="NCBIfam" id="TIGR02227">
    <property type="entry name" value="sigpep_I_bact"/>
    <property type="match status" value="1"/>
</dbReference>
<evidence type="ECO:0000313" key="10">
    <source>
        <dbReference type="EMBL" id="MSS15478.1"/>
    </source>
</evidence>
<evidence type="ECO:0000256" key="3">
    <source>
        <dbReference type="ARBA" id="ARBA00009370"/>
    </source>
</evidence>
<dbReference type="Pfam" id="PF10502">
    <property type="entry name" value="Peptidase_S26"/>
    <property type="match status" value="1"/>
</dbReference>
<evidence type="ECO:0000256" key="4">
    <source>
        <dbReference type="ARBA" id="ARBA00013208"/>
    </source>
</evidence>
<keyword evidence="7" id="KW-0472">Membrane</keyword>
<proteinExistence type="inferred from homology"/>
<dbReference type="EC" id="3.4.21.89" evidence="4 7"/>
<dbReference type="InterPro" id="IPR036286">
    <property type="entry name" value="LexA/Signal_pep-like_sf"/>
</dbReference>
<evidence type="ECO:0000256" key="8">
    <source>
        <dbReference type="SAM" id="MobiDB-lite"/>
    </source>
</evidence>
<dbReference type="GO" id="GO:0005886">
    <property type="term" value="C:plasma membrane"/>
    <property type="evidence" value="ECO:0007669"/>
    <property type="project" value="UniProtKB-SubCell"/>
</dbReference>
<keyword evidence="11" id="KW-1185">Reference proteome</keyword>
<evidence type="ECO:0000256" key="1">
    <source>
        <dbReference type="ARBA" id="ARBA00000677"/>
    </source>
</evidence>
<evidence type="ECO:0000256" key="6">
    <source>
        <dbReference type="PIRSR" id="PIRSR600223-1"/>
    </source>
</evidence>
<evidence type="ECO:0000313" key="11">
    <source>
        <dbReference type="Proteomes" id="UP000481852"/>
    </source>
</evidence>
<sequence>MKETDPFIDNRTEESTRTAAQRDHRAGAEKIFQDIPAQEQLRQEDVQAHTGRKRGRFLYRIILTSITVAAAAILIATLFLPILRIYGTSMSPTLQEGDVIIAMKIRRVHQGELMAFYFNNKILVKRVIAEPGDTVDIDDAGNVIVNGRALDESYLISRSKGNTTDITYPYQVPIGRYFLMGDQRETSEDSRNSQIGCIGQDRMVGRILLRVWPLRRFGLVK</sequence>
<dbReference type="InterPro" id="IPR019757">
    <property type="entry name" value="Pept_S26A_signal_pept_1_Lys-AS"/>
</dbReference>
<dbReference type="InterPro" id="IPR000223">
    <property type="entry name" value="Pept_S26A_signal_pept_1"/>
</dbReference>
<dbReference type="PRINTS" id="PR00727">
    <property type="entry name" value="LEADERPTASE"/>
</dbReference>
<feature type="domain" description="Peptidase S26" evidence="9">
    <location>
        <begin position="60"/>
        <end position="212"/>
    </location>
</feature>
<evidence type="ECO:0000256" key="2">
    <source>
        <dbReference type="ARBA" id="ARBA00004401"/>
    </source>
</evidence>
<dbReference type="AlphaFoldDB" id="A0A6L5X7V6"/>
<dbReference type="RefSeq" id="WP_154526375.1">
    <property type="nucleotide sequence ID" value="NZ_VULZ01000012.1"/>
</dbReference>
<evidence type="ECO:0000256" key="5">
    <source>
        <dbReference type="ARBA" id="ARBA00022801"/>
    </source>
</evidence>
<protein>
    <recommendedName>
        <fullName evidence="4 7">Signal peptidase I</fullName>
        <ecNumber evidence="4 7">3.4.21.89</ecNumber>
    </recommendedName>
</protein>
<dbReference type="CDD" id="cd06530">
    <property type="entry name" value="S26_SPase_I"/>
    <property type="match status" value="1"/>
</dbReference>
<evidence type="ECO:0000256" key="7">
    <source>
        <dbReference type="RuleBase" id="RU362042"/>
    </source>
</evidence>
<comment type="similarity">
    <text evidence="3 7">Belongs to the peptidase S26 family.</text>
</comment>
<keyword evidence="7" id="KW-0812">Transmembrane</keyword>
<feature type="transmembrane region" description="Helical" evidence="7">
    <location>
        <begin position="57"/>
        <end position="83"/>
    </location>
</feature>
<dbReference type="PANTHER" id="PTHR43390">
    <property type="entry name" value="SIGNAL PEPTIDASE I"/>
    <property type="match status" value="1"/>
</dbReference>
<dbReference type="PANTHER" id="PTHR43390:SF1">
    <property type="entry name" value="CHLOROPLAST PROCESSING PEPTIDASE"/>
    <property type="match status" value="1"/>
</dbReference>
<dbReference type="InterPro" id="IPR019533">
    <property type="entry name" value="Peptidase_S26"/>
</dbReference>
<dbReference type="EMBL" id="VULZ01000012">
    <property type="protein sequence ID" value="MSS15478.1"/>
    <property type="molecule type" value="Genomic_DNA"/>
</dbReference>
<comment type="catalytic activity">
    <reaction evidence="1 7">
        <text>Cleavage of hydrophobic, N-terminal signal or leader sequences from secreted and periplasmic proteins.</text>
        <dbReference type="EC" id="3.4.21.89"/>
    </reaction>
</comment>
<keyword evidence="7" id="KW-1133">Transmembrane helix</keyword>
<dbReference type="SUPFAM" id="SSF51306">
    <property type="entry name" value="LexA/Signal peptidase"/>
    <property type="match status" value="1"/>
</dbReference>
<feature type="active site" evidence="6">
    <location>
        <position position="89"/>
    </location>
</feature>
<dbReference type="PROSITE" id="PS00760">
    <property type="entry name" value="SPASE_I_2"/>
    <property type="match status" value="1"/>
</dbReference>
<organism evidence="10 11">
    <name type="scientific">Porcincola intestinalis</name>
    <dbReference type="NCBI Taxonomy" id="2606632"/>
    <lineage>
        <taxon>Bacteria</taxon>
        <taxon>Bacillati</taxon>
        <taxon>Bacillota</taxon>
        <taxon>Clostridia</taxon>
        <taxon>Lachnospirales</taxon>
        <taxon>Lachnospiraceae</taxon>
        <taxon>Porcincola</taxon>
    </lineage>
</organism>
<dbReference type="Proteomes" id="UP000481852">
    <property type="component" value="Unassembled WGS sequence"/>
</dbReference>
<reference evidence="10 11" key="1">
    <citation type="submission" date="2019-08" db="EMBL/GenBank/DDBJ databases">
        <title>In-depth cultivation of the pig gut microbiome towards novel bacterial diversity and tailored functional studies.</title>
        <authorList>
            <person name="Wylensek D."/>
            <person name="Hitch T.C.A."/>
            <person name="Clavel T."/>
        </authorList>
    </citation>
    <scope>NUCLEOTIDE SEQUENCE [LARGE SCALE GENOMIC DNA]</scope>
    <source>
        <strain evidence="10 11">Oil+RF-744-WCA-WT-11</strain>
    </source>
</reference>
<accession>A0A6L5X7V6</accession>
<dbReference type="GO" id="GO:0006465">
    <property type="term" value="P:signal peptide processing"/>
    <property type="evidence" value="ECO:0007669"/>
    <property type="project" value="InterPro"/>
</dbReference>
<evidence type="ECO:0000259" key="9">
    <source>
        <dbReference type="Pfam" id="PF10502"/>
    </source>
</evidence>
<comment type="caution">
    <text evidence="10">The sequence shown here is derived from an EMBL/GenBank/DDBJ whole genome shotgun (WGS) entry which is preliminary data.</text>
</comment>
<gene>
    <name evidence="10" type="primary">lepB</name>
    <name evidence="10" type="ORF">FYJ35_10595</name>
</gene>
<comment type="subcellular location">
    <subcellularLocation>
        <location evidence="2">Cell membrane</location>
        <topology evidence="2">Single-pass type II membrane protein</topology>
    </subcellularLocation>
    <subcellularLocation>
        <location evidence="7">Membrane</location>
        <topology evidence="7">Single-pass type II membrane protein</topology>
    </subcellularLocation>
</comment>
<dbReference type="Gene3D" id="2.10.109.10">
    <property type="entry name" value="Umud Fragment, subunit A"/>
    <property type="match status" value="1"/>
</dbReference>
<keyword evidence="7" id="KW-0645">Protease</keyword>
<feature type="region of interest" description="Disordered" evidence="8">
    <location>
        <begin position="1"/>
        <end position="24"/>
    </location>
</feature>
<keyword evidence="5 7" id="KW-0378">Hydrolase</keyword>
<dbReference type="GO" id="GO:0004252">
    <property type="term" value="F:serine-type endopeptidase activity"/>
    <property type="evidence" value="ECO:0007669"/>
    <property type="project" value="InterPro"/>
</dbReference>
<feature type="active site" evidence="6">
    <location>
        <position position="125"/>
    </location>
</feature>
<dbReference type="GO" id="GO:0009003">
    <property type="term" value="F:signal peptidase activity"/>
    <property type="evidence" value="ECO:0007669"/>
    <property type="project" value="UniProtKB-EC"/>
</dbReference>